<proteinExistence type="predicted"/>
<name>A0ABM7TTX6_9BURK</name>
<dbReference type="EMBL" id="AP024956">
    <property type="protein sequence ID" value="BCZ81907.1"/>
    <property type="molecule type" value="Genomic_DNA"/>
</dbReference>
<keyword evidence="2" id="KW-1185">Reference proteome</keyword>
<evidence type="ECO:0008006" key="3">
    <source>
        <dbReference type="Google" id="ProtNLM"/>
    </source>
</evidence>
<sequence>MRRCCLTLRGLLLSFLLRVLLRKVPADHAPANRPDDRVVPSIVTGHSADHRALEAACGVRCAY</sequence>
<dbReference type="Proteomes" id="UP001319874">
    <property type="component" value="Chromosome 2"/>
</dbReference>
<evidence type="ECO:0000313" key="1">
    <source>
        <dbReference type="EMBL" id="BCZ81907.1"/>
    </source>
</evidence>
<accession>A0ABM7TTX6</accession>
<reference evidence="1 2" key="1">
    <citation type="journal article" date="2022" name="Front. Microbiol.">
        <title>Identification and characterization of a novel class of self-sufficient cytochrome P450 hydroxylase involved in cyclohexanecarboxylate degradation in Paraburkholderia terrae strain KU-64.</title>
        <authorList>
            <person name="Yamamoto T."/>
            <person name="Hasegawa Y."/>
            <person name="Iwaki H."/>
        </authorList>
    </citation>
    <scope>NUCLEOTIDE SEQUENCE [LARGE SCALE GENOMIC DNA]</scope>
    <source>
        <strain evidence="1 2">KU-64</strain>
    </source>
</reference>
<protein>
    <recommendedName>
        <fullName evidence="3">Secreted protein</fullName>
    </recommendedName>
</protein>
<evidence type="ECO:0000313" key="2">
    <source>
        <dbReference type="Proteomes" id="UP001319874"/>
    </source>
</evidence>
<organism evidence="1 2">
    <name type="scientific">Paraburkholderia terrae</name>
    <dbReference type="NCBI Taxonomy" id="311230"/>
    <lineage>
        <taxon>Bacteria</taxon>
        <taxon>Pseudomonadati</taxon>
        <taxon>Pseudomonadota</taxon>
        <taxon>Betaproteobacteria</taxon>
        <taxon>Burkholderiales</taxon>
        <taxon>Burkholderiaceae</taxon>
        <taxon>Paraburkholderia</taxon>
    </lineage>
</organism>
<gene>
    <name evidence="1" type="ORF">PTKU64_55820</name>
</gene>